<keyword evidence="2" id="KW-1185">Reference proteome</keyword>
<dbReference type="AlphaFoldDB" id="A0A2N0UIW0"/>
<proteinExistence type="predicted"/>
<gene>
    <name evidence="1" type="ORF">RBATCC27255_01784</name>
</gene>
<dbReference type="EMBL" id="NNSR01000073">
    <property type="protein sequence ID" value="PKD26919.1"/>
    <property type="molecule type" value="Genomic_DNA"/>
</dbReference>
<dbReference type="Gene3D" id="1.10.8.1050">
    <property type="entry name" value="Antitoxin VbhA-like"/>
    <property type="match status" value="1"/>
</dbReference>
<organism evidence="1 2">
    <name type="scientific">Ruminococcus bromii</name>
    <dbReference type="NCBI Taxonomy" id="40518"/>
    <lineage>
        <taxon>Bacteria</taxon>
        <taxon>Bacillati</taxon>
        <taxon>Bacillota</taxon>
        <taxon>Clostridia</taxon>
        <taxon>Eubacteriales</taxon>
        <taxon>Oscillospiraceae</taxon>
        <taxon>Ruminococcus</taxon>
    </lineage>
</organism>
<protein>
    <submittedName>
        <fullName evidence="1">Uncharacterized protein</fullName>
    </submittedName>
</protein>
<evidence type="ECO:0000313" key="1">
    <source>
        <dbReference type="EMBL" id="PKD26919.1"/>
    </source>
</evidence>
<dbReference type="InterPro" id="IPR043038">
    <property type="entry name" value="VbhA_sf"/>
</dbReference>
<dbReference type="Proteomes" id="UP000233425">
    <property type="component" value="Unassembled WGS sequence"/>
</dbReference>
<accession>A0A2N0UIW0</accession>
<dbReference type="GeneID" id="93768411"/>
<comment type="caution">
    <text evidence="1">The sequence shown here is derived from an EMBL/GenBank/DDBJ whole genome shotgun (WGS) entry which is preliminary data.</text>
</comment>
<dbReference type="RefSeq" id="WP_169923314.1">
    <property type="nucleotide sequence ID" value="NZ_CABMMZ010000073.1"/>
</dbReference>
<dbReference type="InterPro" id="IPR033788">
    <property type="entry name" value="VbhA-like"/>
</dbReference>
<sequence length="58" mass="6559">MNGNKPIEQIIENAAASVEMEGYTIDSKSKEWCQKLLRNEITMQEYISLVKKKAGVKA</sequence>
<name>A0A2N0UIW0_9FIRM</name>
<evidence type="ECO:0000313" key="2">
    <source>
        <dbReference type="Proteomes" id="UP000233425"/>
    </source>
</evidence>
<reference evidence="1" key="1">
    <citation type="journal article" date="2018" name="Environ. Microbiol.">
        <title>Sporulation capability and amylosome conservation among diverse human colonic and rumen isolates of the keystone starch-degrader Ruminococcus bromii.</title>
        <authorList>
            <person name="Mukhopadhya I."/>
            <person name="Morais S."/>
            <person name="Laverde-Gomez J."/>
            <person name="Sheridan P.O."/>
            <person name="Walker A.W."/>
            <person name="Kelly W."/>
            <person name="Klieve A.V."/>
            <person name="Ouwerkerk D."/>
            <person name="Duncan S.H."/>
            <person name="Louis P."/>
            <person name="Koropatkin N."/>
            <person name="Cockburn D."/>
            <person name="Kibler R."/>
            <person name="Cooper P.J."/>
            <person name="Sandoval C."/>
            <person name="Crost E."/>
            <person name="Juge N."/>
            <person name="Bayer E.A."/>
            <person name="Flint H.J."/>
        </authorList>
    </citation>
    <scope>NUCLEOTIDE SEQUENCE [LARGE SCALE GENOMIC DNA]</scope>
    <source>
        <strain evidence="1">ATCC 27255</strain>
    </source>
</reference>
<dbReference type="CDD" id="cd11586">
    <property type="entry name" value="VbhA_like"/>
    <property type="match status" value="1"/>
</dbReference>